<comment type="caution">
    <text evidence="1">The sequence shown here is derived from an EMBL/GenBank/DDBJ whole genome shotgun (WGS) entry which is preliminary data.</text>
</comment>
<evidence type="ECO:0000313" key="2">
    <source>
        <dbReference type="Proteomes" id="UP001163823"/>
    </source>
</evidence>
<dbReference type="Proteomes" id="UP001163823">
    <property type="component" value="Chromosome 12"/>
</dbReference>
<reference evidence="1" key="1">
    <citation type="journal article" date="2023" name="Science">
        <title>Elucidation of the pathway for biosynthesis of saponin adjuvants from the soapbark tree.</title>
        <authorList>
            <person name="Reed J."/>
            <person name="Orme A."/>
            <person name="El-Demerdash A."/>
            <person name="Owen C."/>
            <person name="Martin L.B.B."/>
            <person name="Misra R.C."/>
            <person name="Kikuchi S."/>
            <person name="Rejzek M."/>
            <person name="Martin A.C."/>
            <person name="Harkess A."/>
            <person name="Leebens-Mack J."/>
            <person name="Louveau T."/>
            <person name="Stephenson M.J."/>
            <person name="Osbourn A."/>
        </authorList>
    </citation>
    <scope>NUCLEOTIDE SEQUENCE</scope>
    <source>
        <strain evidence="1">S10</strain>
    </source>
</reference>
<gene>
    <name evidence="1" type="ORF">O6P43_028377</name>
</gene>
<evidence type="ECO:0000313" key="1">
    <source>
        <dbReference type="EMBL" id="KAJ7947818.1"/>
    </source>
</evidence>
<organism evidence="1 2">
    <name type="scientific">Quillaja saponaria</name>
    <name type="common">Soap bark tree</name>
    <dbReference type="NCBI Taxonomy" id="32244"/>
    <lineage>
        <taxon>Eukaryota</taxon>
        <taxon>Viridiplantae</taxon>
        <taxon>Streptophyta</taxon>
        <taxon>Embryophyta</taxon>
        <taxon>Tracheophyta</taxon>
        <taxon>Spermatophyta</taxon>
        <taxon>Magnoliopsida</taxon>
        <taxon>eudicotyledons</taxon>
        <taxon>Gunneridae</taxon>
        <taxon>Pentapetalae</taxon>
        <taxon>rosids</taxon>
        <taxon>fabids</taxon>
        <taxon>Fabales</taxon>
        <taxon>Quillajaceae</taxon>
        <taxon>Quillaja</taxon>
    </lineage>
</organism>
<dbReference type="KEGG" id="qsa:O6P43_028377"/>
<dbReference type="AlphaFoldDB" id="A0AAD7P9V6"/>
<name>A0AAD7P9V6_QUISA</name>
<sequence>MTDDVPHFVLLRSRPSEISSYDYFGALSLSLSRFDLHGLATFWSPSRKNRVSAFRPHLPVRLLISISSSPLFLSSIMNST</sequence>
<proteinExistence type="predicted"/>
<dbReference type="EMBL" id="JARAOO010000012">
    <property type="protein sequence ID" value="KAJ7947818.1"/>
    <property type="molecule type" value="Genomic_DNA"/>
</dbReference>
<protein>
    <submittedName>
        <fullName evidence="1">Uncharacterized protein</fullName>
    </submittedName>
</protein>
<accession>A0AAD7P9V6</accession>
<keyword evidence="2" id="KW-1185">Reference proteome</keyword>